<evidence type="ECO:0000313" key="2">
    <source>
        <dbReference type="EMBL" id="KPC17325.1"/>
    </source>
</evidence>
<feature type="region of interest" description="Disordered" evidence="1">
    <location>
        <begin position="39"/>
        <end position="72"/>
    </location>
</feature>
<feature type="compositionally biased region" description="Basic and acidic residues" evidence="1">
    <location>
        <begin position="39"/>
        <end position="53"/>
    </location>
</feature>
<keyword evidence="3" id="KW-1185">Reference proteome</keyword>
<organism evidence="2 3">
    <name type="scientific">Pseudomonas amygdali pv. lachrymans</name>
    <name type="common">Pseudomonas syringae pv. lachrymans</name>
    <dbReference type="NCBI Taxonomy" id="53707"/>
    <lineage>
        <taxon>Bacteria</taxon>
        <taxon>Pseudomonadati</taxon>
        <taxon>Pseudomonadota</taxon>
        <taxon>Gammaproteobacteria</taxon>
        <taxon>Pseudomonadales</taxon>
        <taxon>Pseudomonadaceae</taxon>
        <taxon>Pseudomonas</taxon>
        <taxon>Pseudomonas amygdali</taxon>
    </lineage>
</organism>
<accession>A0ABR5KRY3</accession>
<gene>
    <name evidence="2" type="ORF">AC499_0527</name>
</gene>
<sequence>MQTPKKEYFRDQGISAYSCLIPQTHDVAHEVHFVSGDDGKEYGQFDDEQKARDQASSVVRKQRRALDDSPSP</sequence>
<reference evidence="2 3" key="1">
    <citation type="submission" date="2015-10" db="EMBL/GenBank/DDBJ databases">
        <title>Comparative genomics and high-throughput reverse genetic screens identify a new phytobacterial MAMP and an Arabidopsis receptor required for immune elicitation.</title>
        <authorList>
            <person name="Mott G.A."/>
            <person name="Thakur S."/>
            <person name="Wang P.W."/>
            <person name="Desveaux D."/>
            <person name="Guttman D.S."/>
        </authorList>
    </citation>
    <scope>NUCLEOTIDE SEQUENCE [LARGE SCALE GENOMIC DNA]</scope>
    <source>
        <strain evidence="2 3">107</strain>
    </source>
</reference>
<protein>
    <submittedName>
        <fullName evidence="2">Uncharacterized protein</fullName>
    </submittedName>
</protein>
<dbReference type="Proteomes" id="UP000037943">
    <property type="component" value="Unassembled WGS sequence"/>
</dbReference>
<proteinExistence type="predicted"/>
<evidence type="ECO:0000256" key="1">
    <source>
        <dbReference type="SAM" id="MobiDB-lite"/>
    </source>
</evidence>
<comment type="caution">
    <text evidence="2">The sequence shown here is derived from an EMBL/GenBank/DDBJ whole genome shotgun (WGS) entry which is preliminary data.</text>
</comment>
<name>A0ABR5KRY3_PSEAV</name>
<evidence type="ECO:0000313" key="3">
    <source>
        <dbReference type="Proteomes" id="UP000037943"/>
    </source>
</evidence>
<dbReference type="EMBL" id="LGLK01000057">
    <property type="protein sequence ID" value="KPC17325.1"/>
    <property type="molecule type" value="Genomic_DNA"/>
</dbReference>